<reference evidence="2" key="1">
    <citation type="journal article" date="2024" name="Proc. Natl. Acad. Sci. U.S.A.">
        <title>Extraordinary preservation of gene collinearity over three hundred million years revealed in homosporous lycophytes.</title>
        <authorList>
            <person name="Li C."/>
            <person name="Wickell D."/>
            <person name="Kuo L.Y."/>
            <person name="Chen X."/>
            <person name="Nie B."/>
            <person name="Liao X."/>
            <person name="Peng D."/>
            <person name="Ji J."/>
            <person name="Jenkins J."/>
            <person name="Williams M."/>
            <person name="Shu S."/>
            <person name="Plott C."/>
            <person name="Barry K."/>
            <person name="Rajasekar S."/>
            <person name="Grimwood J."/>
            <person name="Han X."/>
            <person name="Sun S."/>
            <person name="Hou Z."/>
            <person name="He W."/>
            <person name="Dai G."/>
            <person name="Sun C."/>
            <person name="Schmutz J."/>
            <person name="Leebens-Mack J.H."/>
            <person name="Li F.W."/>
            <person name="Wang L."/>
        </authorList>
    </citation>
    <scope>NUCLEOTIDE SEQUENCE [LARGE SCALE GENOMIC DNA]</scope>
    <source>
        <strain evidence="2">cv. PW_Plant_1</strain>
    </source>
</reference>
<gene>
    <name evidence="1" type="ORF">O6H91_04G139600</name>
</gene>
<name>A0ACC2E2G7_DIPCM</name>
<comment type="caution">
    <text evidence="1">The sequence shown here is derived from an EMBL/GenBank/DDBJ whole genome shotgun (WGS) entry which is preliminary data.</text>
</comment>
<evidence type="ECO:0000313" key="1">
    <source>
        <dbReference type="EMBL" id="KAJ7560667.1"/>
    </source>
</evidence>
<organism evidence="1 2">
    <name type="scientific">Diphasiastrum complanatum</name>
    <name type="common">Issler's clubmoss</name>
    <name type="synonym">Lycopodium complanatum</name>
    <dbReference type="NCBI Taxonomy" id="34168"/>
    <lineage>
        <taxon>Eukaryota</taxon>
        <taxon>Viridiplantae</taxon>
        <taxon>Streptophyta</taxon>
        <taxon>Embryophyta</taxon>
        <taxon>Tracheophyta</taxon>
        <taxon>Lycopodiopsida</taxon>
        <taxon>Lycopodiales</taxon>
        <taxon>Lycopodiaceae</taxon>
        <taxon>Lycopodioideae</taxon>
        <taxon>Diphasiastrum</taxon>
    </lineage>
</organism>
<proteinExistence type="predicted"/>
<dbReference type="Proteomes" id="UP001162992">
    <property type="component" value="Chromosome 4"/>
</dbReference>
<keyword evidence="2" id="KW-1185">Reference proteome</keyword>
<accession>A0ACC2E2G7</accession>
<protein>
    <submittedName>
        <fullName evidence="1">Uncharacterized protein</fullName>
    </submittedName>
</protein>
<dbReference type="EMBL" id="CM055095">
    <property type="protein sequence ID" value="KAJ7560667.1"/>
    <property type="molecule type" value="Genomic_DNA"/>
</dbReference>
<evidence type="ECO:0000313" key="2">
    <source>
        <dbReference type="Proteomes" id="UP001162992"/>
    </source>
</evidence>
<sequence>MAMKEACIPSAVFASATTRQGLIRRRSAALRLNRAISAKAFPAYKDYEVEEEHEAVRKDFKTKASPQLMRWARARRLRSEKANQFTANGKTDAVASLPVATGADLLEEKFEDEIADETLAECAVGEKTVFMVSDGTGWTADYLVHAALGQFEHCLVGRGCSVNTHLFSEIKEINQLMKIVQQASEEEAALLYTLADPTMAEAAKKACQMFGVTHVDILGPITDALATQLGIVPSGLPRGAPGRKTFLTKEYLKRIEAMEFTIKQDDGALPRNLHLADLVLVGVSRTSKTPLSTYMAQKGYKVANVPLVLGIEPPRELFDIDQDRIYGLTMMDPNFLRSIRIARYKNLGLAVDSSSSYSDMDHIRNELEYSNKLFIRNPRWPVVEVTGKAIEETAAVILRLYHERMNKFVIPHISKRY</sequence>